<keyword evidence="2 5" id="KW-0963">Cytoplasm</keyword>
<evidence type="ECO:0000259" key="7">
    <source>
        <dbReference type="SMART" id="SM00988"/>
    </source>
</evidence>
<dbReference type="EMBL" id="DOEK01000029">
    <property type="protein sequence ID" value="HBP30115.1"/>
    <property type="molecule type" value="Genomic_DNA"/>
</dbReference>
<feature type="region of interest" description="Disordered" evidence="6">
    <location>
        <begin position="169"/>
        <end position="220"/>
    </location>
</feature>
<comment type="function">
    <text evidence="5">Involved in urease metallocenter assembly. Binds nickel. Probably functions as a nickel donor during metallocenter assembly.</text>
</comment>
<accession>A0A356LHX0</accession>
<dbReference type="HAMAP" id="MF_00822">
    <property type="entry name" value="UreE"/>
    <property type="match status" value="1"/>
</dbReference>
<comment type="caution">
    <text evidence="8">The sequence shown here is derived from an EMBL/GenBank/DDBJ whole genome shotgun (WGS) entry which is preliminary data.</text>
</comment>
<evidence type="ECO:0000256" key="1">
    <source>
        <dbReference type="ARBA" id="ARBA00004496"/>
    </source>
</evidence>
<dbReference type="Gene3D" id="3.30.70.790">
    <property type="entry name" value="UreE, C-terminal domain"/>
    <property type="match status" value="1"/>
</dbReference>
<dbReference type="NCBIfam" id="NF009751">
    <property type="entry name" value="PRK13261.1-1"/>
    <property type="match status" value="1"/>
</dbReference>
<comment type="similarity">
    <text evidence="5">Belongs to the UreE family.</text>
</comment>
<dbReference type="SMART" id="SM00988">
    <property type="entry name" value="UreE_N"/>
    <property type="match status" value="1"/>
</dbReference>
<keyword evidence="4 5" id="KW-0143">Chaperone</keyword>
<dbReference type="GO" id="GO:0019627">
    <property type="term" value="P:urea metabolic process"/>
    <property type="evidence" value="ECO:0007669"/>
    <property type="project" value="InterPro"/>
</dbReference>
<dbReference type="GO" id="GO:0006457">
    <property type="term" value="P:protein folding"/>
    <property type="evidence" value="ECO:0007669"/>
    <property type="project" value="InterPro"/>
</dbReference>
<dbReference type="GO" id="GO:0005737">
    <property type="term" value="C:cytoplasm"/>
    <property type="evidence" value="ECO:0007669"/>
    <property type="project" value="UniProtKB-SubCell"/>
</dbReference>
<dbReference type="NCBIfam" id="NF009762">
    <property type="entry name" value="PRK13263.1"/>
    <property type="match status" value="1"/>
</dbReference>
<dbReference type="GO" id="GO:0016151">
    <property type="term" value="F:nickel cation binding"/>
    <property type="evidence" value="ECO:0007669"/>
    <property type="project" value="UniProtKB-UniRule"/>
</dbReference>
<dbReference type="InterPro" id="IPR007864">
    <property type="entry name" value="UreE_C_dom"/>
</dbReference>
<protein>
    <recommendedName>
        <fullName evidence="5">Urease accessory protein UreE</fullName>
    </recommendedName>
</protein>
<evidence type="ECO:0000313" key="8">
    <source>
        <dbReference type="EMBL" id="HBP30115.1"/>
    </source>
</evidence>
<dbReference type="Pfam" id="PF02814">
    <property type="entry name" value="UreE_N"/>
    <property type="match status" value="1"/>
</dbReference>
<evidence type="ECO:0000256" key="6">
    <source>
        <dbReference type="SAM" id="MobiDB-lite"/>
    </source>
</evidence>
<evidence type="ECO:0000256" key="5">
    <source>
        <dbReference type="HAMAP-Rule" id="MF_00822"/>
    </source>
</evidence>
<feature type="domain" description="UreE urease accessory N-terminal" evidence="7">
    <location>
        <begin position="7"/>
        <end position="71"/>
    </location>
</feature>
<dbReference type="GO" id="GO:0065003">
    <property type="term" value="P:protein-containing complex assembly"/>
    <property type="evidence" value="ECO:0007669"/>
    <property type="project" value="InterPro"/>
</dbReference>
<evidence type="ECO:0000256" key="4">
    <source>
        <dbReference type="ARBA" id="ARBA00023186"/>
    </source>
</evidence>
<dbReference type="InterPro" id="IPR012406">
    <property type="entry name" value="UreE"/>
</dbReference>
<feature type="compositionally biased region" description="Basic and acidic residues" evidence="6">
    <location>
        <begin position="185"/>
        <end position="195"/>
    </location>
</feature>
<dbReference type="SUPFAM" id="SSF69287">
    <property type="entry name" value="Urease metallochaperone UreE, N-terminal domain"/>
    <property type="match status" value="1"/>
</dbReference>
<sequence>MTRTVQKFLRHSGLSATLLQRAPVVRMTFEQRRRSRQQLTLDNGETIHLIIARGQVLLPGDVLVADDGGIIAVQAQPEKLIRVKADAAIDLTRAAYHLGNRHVMLEVGADYLHLEYDSVLVQMLHRLGVHTSLVEQPFNPETGAYGGGHKHGHDETFEEDYSLAQAAYHAHETGSASSHDHRHMHATDNRSDHAHPLQRNQGHAHGSMHDAVPSRGNHDCDELSALKRSLSLTHGHPHK</sequence>
<dbReference type="Pfam" id="PF05194">
    <property type="entry name" value="UreE_C"/>
    <property type="match status" value="1"/>
</dbReference>
<comment type="subcellular location">
    <subcellularLocation>
        <location evidence="1 5">Cytoplasm</location>
    </subcellularLocation>
</comment>
<reference evidence="8 9" key="1">
    <citation type="journal article" date="2018" name="Nat. Biotechnol.">
        <title>A standardized bacterial taxonomy based on genome phylogeny substantially revises the tree of life.</title>
        <authorList>
            <person name="Parks D.H."/>
            <person name="Chuvochina M."/>
            <person name="Waite D.W."/>
            <person name="Rinke C."/>
            <person name="Skarshewski A."/>
            <person name="Chaumeil P.A."/>
            <person name="Hugenholtz P."/>
        </authorList>
    </citation>
    <scope>NUCLEOTIDE SEQUENCE [LARGE SCALE GENOMIC DNA]</scope>
    <source>
        <strain evidence="8">UBA10707</strain>
    </source>
</reference>
<dbReference type="InterPro" id="IPR004029">
    <property type="entry name" value="UreE_N"/>
</dbReference>
<evidence type="ECO:0000313" key="9">
    <source>
        <dbReference type="Proteomes" id="UP000264036"/>
    </source>
</evidence>
<name>A0A356LHX0_9BURK</name>
<evidence type="ECO:0000256" key="2">
    <source>
        <dbReference type="ARBA" id="ARBA00022490"/>
    </source>
</evidence>
<dbReference type="Gene3D" id="2.60.260.20">
    <property type="entry name" value="Urease metallochaperone UreE, N-terminal domain"/>
    <property type="match status" value="1"/>
</dbReference>
<dbReference type="Proteomes" id="UP000264036">
    <property type="component" value="Unassembled WGS sequence"/>
</dbReference>
<evidence type="ECO:0000256" key="3">
    <source>
        <dbReference type="ARBA" id="ARBA00022596"/>
    </source>
</evidence>
<proteinExistence type="inferred from homology"/>
<keyword evidence="3 5" id="KW-0533">Nickel</keyword>
<organism evidence="8 9">
    <name type="scientific">Advenella kashmirensis</name>
    <dbReference type="NCBI Taxonomy" id="310575"/>
    <lineage>
        <taxon>Bacteria</taxon>
        <taxon>Pseudomonadati</taxon>
        <taxon>Pseudomonadota</taxon>
        <taxon>Betaproteobacteria</taxon>
        <taxon>Burkholderiales</taxon>
        <taxon>Alcaligenaceae</taxon>
    </lineage>
</organism>
<gene>
    <name evidence="5" type="primary">ureE</name>
    <name evidence="8" type="ORF">DD666_11945</name>
</gene>
<dbReference type="InterPro" id="IPR036118">
    <property type="entry name" value="UreE_N_sf"/>
</dbReference>
<dbReference type="CDD" id="cd00571">
    <property type="entry name" value="UreE"/>
    <property type="match status" value="1"/>
</dbReference>
<dbReference type="GO" id="GO:0051082">
    <property type="term" value="F:unfolded protein binding"/>
    <property type="evidence" value="ECO:0007669"/>
    <property type="project" value="UniProtKB-UniRule"/>
</dbReference>
<dbReference type="SUPFAM" id="SSF69737">
    <property type="entry name" value="Urease metallochaperone UreE, C-terminal domain"/>
    <property type="match status" value="1"/>
</dbReference>
<dbReference type="AlphaFoldDB" id="A0A356LHX0"/>